<organism evidence="2">
    <name type="scientific">uncultured virus</name>
    <dbReference type="NCBI Taxonomy" id="340016"/>
    <lineage>
        <taxon>Viruses</taxon>
        <taxon>environmental samples</taxon>
    </lineage>
</organism>
<reference evidence="2" key="1">
    <citation type="submission" date="2016-03" db="EMBL/GenBank/DDBJ databases">
        <title>Novel chaperonins are prevalent in the virioplankton and link to viral biology and ecology.</title>
        <authorList>
            <person name="Marine R.L."/>
            <person name="Nasko D.J."/>
            <person name="Polson S.W."/>
            <person name="Wommack K.E."/>
        </authorList>
    </citation>
    <scope>NUCLEOTIDE SEQUENCE</scope>
</reference>
<dbReference type="InterPro" id="IPR037124">
    <property type="entry name" value="Chaperonin_GroES_sf"/>
</dbReference>
<proteinExistence type="predicted"/>
<dbReference type="GO" id="GO:0006457">
    <property type="term" value="P:protein folding"/>
    <property type="evidence" value="ECO:0007669"/>
    <property type="project" value="InterPro"/>
</dbReference>
<dbReference type="SUPFAM" id="SSF50129">
    <property type="entry name" value="GroES-like"/>
    <property type="match status" value="1"/>
</dbReference>
<accession>A0A221S352</accession>
<protein>
    <submittedName>
        <fullName evidence="2">Co-chaperonin GroES</fullName>
    </submittedName>
</protein>
<dbReference type="Gene3D" id="2.30.33.40">
    <property type="entry name" value="GroES chaperonin"/>
    <property type="match status" value="1"/>
</dbReference>
<evidence type="ECO:0000256" key="1">
    <source>
        <dbReference type="SAM" id="MobiDB-lite"/>
    </source>
</evidence>
<gene>
    <name evidence="2" type="primary">groES</name>
</gene>
<dbReference type="InterPro" id="IPR011032">
    <property type="entry name" value="GroES-like_sf"/>
</dbReference>
<evidence type="ECO:0000313" key="2">
    <source>
        <dbReference type="EMBL" id="ASN63381.1"/>
    </source>
</evidence>
<feature type="region of interest" description="Disordered" evidence="1">
    <location>
        <begin position="1"/>
        <end position="25"/>
    </location>
</feature>
<dbReference type="EMBL" id="KU970787">
    <property type="protein sequence ID" value="ASN63381.1"/>
    <property type="molecule type" value="Genomic_DNA"/>
</dbReference>
<name>A0A221S352_9VIRU</name>
<sequence length="133" mass="14722">MSELLVGSTSGSATVLPETAEEKARQLPEPSGYRILCAIPDIEDKFDNGLIKADVTMHHEELLTTVLFVIKMGPDAYKDEKRFPSGPYCKVGDFVLVRPHAGTRLKIHGREFRIINDDSIEGVVEDPRGISRA</sequence>